<accession>A0A1T3MU94</accession>
<dbReference type="EMBL" id="MAHX01000006">
    <property type="protein sequence ID" value="OPC67901.1"/>
    <property type="molecule type" value="Genomic_DNA"/>
</dbReference>
<dbReference type="RefSeq" id="WP_078771032.1">
    <property type="nucleotide sequence ID" value="NZ_CBCSBR010000019.1"/>
</dbReference>
<keyword evidence="2" id="KW-1185">Reference proteome</keyword>
<evidence type="ECO:0000313" key="2">
    <source>
        <dbReference type="Proteomes" id="UP000190813"/>
    </source>
</evidence>
<evidence type="ECO:0000313" key="1">
    <source>
        <dbReference type="EMBL" id="OPC67901.1"/>
    </source>
</evidence>
<organism evidence="1 2">
    <name type="scientific">Elizabethkingia occulta</name>
    <dbReference type="NCBI Taxonomy" id="1867263"/>
    <lineage>
        <taxon>Bacteria</taxon>
        <taxon>Pseudomonadati</taxon>
        <taxon>Bacteroidota</taxon>
        <taxon>Flavobacteriia</taxon>
        <taxon>Flavobacteriales</taxon>
        <taxon>Weeksellaceae</taxon>
        <taxon>Elizabethkingia</taxon>
    </lineage>
</organism>
<comment type="caution">
    <text evidence="1">The sequence shown here is derived from an EMBL/GenBank/DDBJ whole genome shotgun (WGS) entry which is preliminary data.</text>
</comment>
<proteinExistence type="predicted"/>
<reference evidence="1 2" key="1">
    <citation type="submission" date="2016-06" db="EMBL/GenBank/DDBJ databases">
        <title>Revisiting the taxonomy of the Elizabethkingia Genus based on Whole-Genome Sequencing, Optical Mapping, and MALDI-TOF.</title>
        <authorList>
            <person name="Nicholson A.C."/>
        </authorList>
    </citation>
    <scope>NUCLEOTIDE SEQUENCE [LARGE SCALE GENOMIC DNA]</scope>
    <source>
        <strain evidence="1 2">G4070</strain>
    </source>
</reference>
<dbReference type="AlphaFoldDB" id="A0A1T3MU94"/>
<name>A0A1T3MU94_9FLAO</name>
<dbReference type="Proteomes" id="UP000190813">
    <property type="component" value="Unassembled WGS sequence"/>
</dbReference>
<gene>
    <name evidence="1" type="ORF">BAZ10_15005</name>
</gene>
<sequence length="412" mass="47316">MINKINCCTNRTITSSFQNIEEVVNFIKTPPPEHITLVERARSLSRTSDEYSDIKKNRLPAISVGFSFSNNYIRGINLDSPTGYLYMDVDGATEEDIEINTAYVCAYWRSLSNNGMSLVVKVEGLTPYNLKIATTEIARLLDIPHDTQAVSIDRLTVLSYDPNAYYNDNTDIIPIPEILPTTDALTPLQTEKSTHSNNIKESISLGYDYNGYNLRFNNLNELLKSYNIEYDENGFYDLGRHNKLSYAQVFVPFKPVNVGAREAVLKSITYQLLALNKDAPESLLLKYLHSVNYKAMNPPLEMQEVKITFDKAYDKIKGITPLFNAERRFLYDPYRDLSAKEKRQLNLKQIHKDTVARTTKELLDIMNTWNEEQYGKMTIKKITKISGKNKKTVQKYYRELKSRISLLKIDSS</sequence>
<protein>
    <submittedName>
        <fullName evidence="1">Uncharacterized protein</fullName>
    </submittedName>
</protein>